<dbReference type="InterPro" id="IPR050351">
    <property type="entry name" value="BphY/WalK/GraS-like"/>
</dbReference>
<dbReference type="SMART" id="SM00388">
    <property type="entry name" value="HisKA"/>
    <property type="match status" value="1"/>
</dbReference>
<dbReference type="Gene3D" id="1.10.287.130">
    <property type="match status" value="1"/>
</dbReference>
<keyword evidence="4" id="KW-0808">Transferase</keyword>
<dbReference type="CDD" id="cd00082">
    <property type="entry name" value="HisKA"/>
    <property type="match status" value="1"/>
</dbReference>
<feature type="domain" description="Histidine kinase" evidence="6">
    <location>
        <begin position="130"/>
        <end position="344"/>
    </location>
</feature>
<dbReference type="Pfam" id="PF02518">
    <property type="entry name" value="HATPase_c"/>
    <property type="match status" value="1"/>
</dbReference>
<sequence>MMRNGGDAVACGVGANYLAACDQATEPAPPGTLTMAQGLRGVLSGMLEHFRFEYPCHSPAERRWYSARVTPVMQEDRTPTHAVVVHEEITAHCLAEEHQQRFTQEIDSAVQTRTQDLQVENRELNLFASAISHDLRAPVRHLTGFVGVLKRRRSAALDERDLAIFEQIERASVRLEQTVDQLLTFSRTMHHRISFQEVALTAVVEQAWEAQAPSLAGRTVQFRCAALPIVRGAPTLLQQVFENLLSNAVKYSRWQEAAQIEVGCVSTPEGWDISVRDNGAGFDPALIGKLFLAFSRLHRAEEFEGTGIGLLTVKRIIERHGGQVWATGAIGQGAQFHVLLPNLTAEETASASTTSEG</sequence>
<dbReference type="PRINTS" id="PR00344">
    <property type="entry name" value="BCTRLSENSOR"/>
</dbReference>
<evidence type="ECO:0000259" key="6">
    <source>
        <dbReference type="PROSITE" id="PS50109"/>
    </source>
</evidence>
<comment type="caution">
    <text evidence="7">The sequence shown here is derived from an EMBL/GenBank/DDBJ whole genome shotgun (WGS) entry which is preliminary data.</text>
</comment>
<dbReference type="GO" id="GO:0007234">
    <property type="term" value="P:osmosensory signaling via phosphorelay pathway"/>
    <property type="evidence" value="ECO:0007669"/>
    <property type="project" value="TreeGrafter"/>
</dbReference>
<dbReference type="FunFam" id="3.30.565.10:FF:000006">
    <property type="entry name" value="Sensor histidine kinase WalK"/>
    <property type="match status" value="1"/>
</dbReference>
<accession>A0A918FHN4</accession>
<dbReference type="SUPFAM" id="SSF47384">
    <property type="entry name" value="Homodimeric domain of signal transducing histidine kinase"/>
    <property type="match status" value="1"/>
</dbReference>
<keyword evidence="3" id="KW-0597">Phosphoprotein</keyword>
<dbReference type="PANTHER" id="PTHR42878:SF15">
    <property type="entry name" value="BACTERIOPHYTOCHROME"/>
    <property type="match status" value="1"/>
</dbReference>
<dbReference type="GO" id="GO:0000156">
    <property type="term" value="F:phosphorelay response regulator activity"/>
    <property type="evidence" value="ECO:0007669"/>
    <property type="project" value="TreeGrafter"/>
</dbReference>
<evidence type="ECO:0000256" key="4">
    <source>
        <dbReference type="ARBA" id="ARBA00022679"/>
    </source>
</evidence>
<dbReference type="InterPro" id="IPR036890">
    <property type="entry name" value="HATPase_C_sf"/>
</dbReference>
<gene>
    <name evidence="7" type="ORF">GCM10008957_54400</name>
</gene>
<reference evidence="7" key="2">
    <citation type="submission" date="2020-09" db="EMBL/GenBank/DDBJ databases">
        <authorList>
            <person name="Sun Q."/>
            <person name="Ohkuma M."/>
        </authorList>
    </citation>
    <scope>NUCLEOTIDE SEQUENCE</scope>
    <source>
        <strain evidence="7">JCM 31311</strain>
    </source>
</reference>
<dbReference type="Proteomes" id="UP000603865">
    <property type="component" value="Unassembled WGS sequence"/>
</dbReference>
<dbReference type="InterPro" id="IPR036097">
    <property type="entry name" value="HisK_dim/P_sf"/>
</dbReference>
<reference evidence="7" key="1">
    <citation type="journal article" date="2014" name="Int. J. Syst. Evol. Microbiol.">
        <title>Complete genome sequence of Corynebacterium casei LMG S-19264T (=DSM 44701T), isolated from a smear-ripened cheese.</title>
        <authorList>
            <consortium name="US DOE Joint Genome Institute (JGI-PGF)"/>
            <person name="Walter F."/>
            <person name="Albersmeier A."/>
            <person name="Kalinowski J."/>
            <person name="Ruckert C."/>
        </authorList>
    </citation>
    <scope>NUCLEOTIDE SEQUENCE</scope>
    <source>
        <strain evidence="7">JCM 31311</strain>
    </source>
</reference>
<dbReference type="AlphaFoldDB" id="A0A918FHN4"/>
<evidence type="ECO:0000256" key="1">
    <source>
        <dbReference type="ARBA" id="ARBA00000085"/>
    </source>
</evidence>
<evidence type="ECO:0000313" key="8">
    <source>
        <dbReference type="Proteomes" id="UP000603865"/>
    </source>
</evidence>
<dbReference type="EMBL" id="BMQL01000085">
    <property type="protein sequence ID" value="GGR38354.1"/>
    <property type="molecule type" value="Genomic_DNA"/>
</dbReference>
<dbReference type="Gene3D" id="3.30.565.10">
    <property type="entry name" value="Histidine kinase-like ATPase, C-terminal domain"/>
    <property type="match status" value="1"/>
</dbReference>
<protein>
    <recommendedName>
        <fullName evidence="2">histidine kinase</fullName>
        <ecNumber evidence="2">2.7.13.3</ecNumber>
    </recommendedName>
</protein>
<dbReference type="SUPFAM" id="SSF55874">
    <property type="entry name" value="ATPase domain of HSP90 chaperone/DNA topoisomerase II/histidine kinase"/>
    <property type="match status" value="1"/>
</dbReference>
<dbReference type="InterPro" id="IPR003594">
    <property type="entry name" value="HATPase_dom"/>
</dbReference>
<keyword evidence="5" id="KW-0418">Kinase</keyword>
<proteinExistence type="predicted"/>
<dbReference type="PANTHER" id="PTHR42878">
    <property type="entry name" value="TWO-COMPONENT HISTIDINE KINASE"/>
    <property type="match status" value="1"/>
</dbReference>
<dbReference type="SMART" id="SM00387">
    <property type="entry name" value="HATPase_c"/>
    <property type="match status" value="1"/>
</dbReference>
<dbReference type="InterPro" id="IPR005467">
    <property type="entry name" value="His_kinase_dom"/>
</dbReference>
<dbReference type="Pfam" id="PF00512">
    <property type="entry name" value="HisKA"/>
    <property type="match status" value="1"/>
</dbReference>
<comment type="catalytic activity">
    <reaction evidence="1">
        <text>ATP + protein L-histidine = ADP + protein N-phospho-L-histidine.</text>
        <dbReference type="EC" id="2.7.13.3"/>
    </reaction>
</comment>
<evidence type="ECO:0000313" key="7">
    <source>
        <dbReference type="EMBL" id="GGR38354.1"/>
    </source>
</evidence>
<keyword evidence="8" id="KW-1185">Reference proteome</keyword>
<dbReference type="PROSITE" id="PS50109">
    <property type="entry name" value="HIS_KIN"/>
    <property type="match status" value="1"/>
</dbReference>
<evidence type="ECO:0000256" key="3">
    <source>
        <dbReference type="ARBA" id="ARBA00022553"/>
    </source>
</evidence>
<evidence type="ECO:0000256" key="5">
    <source>
        <dbReference type="ARBA" id="ARBA00022777"/>
    </source>
</evidence>
<dbReference type="EC" id="2.7.13.3" evidence="2"/>
<dbReference type="GO" id="GO:0000155">
    <property type="term" value="F:phosphorelay sensor kinase activity"/>
    <property type="evidence" value="ECO:0007669"/>
    <property type="project" value="InterPro"/>
</dbReference>
<organism evidence="7 8">
    <name type="scientific">Deinococcus ruber</name>
    <dbReference type="NCBI Taxonomy" id="1848197"/>
    <lineage>
        <taxon>Bacteria</taxon>
        <taxon>Thermotogati</taxon>
        <taxon>Deinococcota</taxon>
        <taxon>Deinococci</taxon>
        <taxon>Deinococcales</taxon>
        <taxon>Deinococcaceae</taxon>
        <taxon>Deinococcus</taxon>
    </lineage>
</organism>
<dbReference type="InterPro" id="IPR003661">
    <property type="entry name" value="HisK_dim/P_dom"/>
</dbReference>
<dbReference type="GO" id="GO:0030295">
    <property type="term" value="F:protein kinase activator activity"/>
    <property type="evidence" value="ECO:0007669"/>
    <property type="project" value="TreeGrafter"/>
</dbReference>
<dbReference type="Gene3D" id="3.30.450.20">
    <property type="entry name" value="PAS domain"/>
    <property type="match status" value="1"/>
</dbReference>
<evidence type="ECO:0000256" key="2">
    <source>
        <dbReference type="ARBA" id="ARBA00012438"/>
    </source>
</evidence>
<name>A0A918FHN4_9DEIO</name>
<dbReference type="InterPro" id="IPR004358">
    <property type="entry name" value="Sig_transdc_His_kin-like_C"/>
</dbReference>